<evidence type="ECO:0000313" key="1">
    <source>
        <dbReference type="EMBL" id="QDS96218.1"/>
    </source>
</evidence>
<name>A0A517MMV8_9BACT</name>
<sequence length="92" mass="10294">MPGKLAWGRLRLATGRSTTYKSHAPAKERSLEATFAVPKATIFLRFRLNQQAGLPDDRRRLETDKDIIKNITLPRNILTCVGEAIASAFPFP</sequence>
<dbReference type="AlphaFoldDB" id="A0A517MMV8"/>
<gene>
    <name evidence="1" type="ORF">FF011L_50260</name>
</gene>
<dbReference type="Proteomes" id="UP000320672">
    <property type="component" value="Chromosome"/>
</dbReference>
<evidence type="ECO:0000313" key="2">
    <source>
        <dbReference type="Proteomes" id="UP000320672"/>
    </source>
</evidence>
<proteinExistence type="predicted"/>
<accession>A0A517MMV8</accession>
<keyword evidence="2" id="KW-1185">Reference proteome</keyword>
<dbReference type="KEGG" id="rml:FF011L_50260"/>
<dbReference type="EMBL" id="CP036262">
    <property type="protein sequence ID" value="QDS96218.1"/>
    <property type="molecule type" value="Genomic_DNA"/>
</dbReference>
<protein>
    <submittedName>
        <fullName evidence="1">Uncharacterized protein</fullName>
    </submittedName>
</protein>
<organism evidence="1 2">
    <name type="scientific">Roseimaritima multifibrata</name>
    <dbReference type="NCBI Taxonomy" id="1930274"/>
    <lineage>
        <taxon>Bacteria</taxon>
        <taxon>Pseudomonadati</taxon>
        <taxon>Planctomycetota</taxon>
        <taxon>Planctomycetia</taxon>
        <taxon>Pirellulales</taxon>
        <taxon>Pirellulaceae</taxon>
        <taxon>Roseimaritima</taxon>
    </lineage>
</organism>
<reference evidence="1 2" key="1">
    <citation type="submission" date="2019-02" db="EMBL/GenBank/DDBJ databases">
        <title>Deep-cultivation of Planctomycetes and their phenomic and genomic characterization uncovers novel biology.</title>
        <authorList>
            <person name="Wiegand S."/>
            <person name="Jogler M."/>
            <person name="Boedeker C."/>
            <person name="Pinto D."/>
            <person name="Vollmers J."/>
            <person name="Rivas-Marin E."/>
            <person name="Kohn T."/>
            <person name="Peeters S.H."/>
            <person name="Heuer A."/>
            <person name="Rast P."/>
            <person name="Oberbeckmann S."/>
            <person name="Bunk B."/>
            <person name="Jeske O."/>
            <person name="Meyerdierks A."/>
            <person name="Storesund J.E."/>
            <person name="Kallscheuer N."/>
            <person name="Luecker S."/>
            <person name="Lage O.M."/>
            <person name="Pohl T."/>
            <person name="Merkel B.J."/>
            <person name="Hornburger P."/>
            <person name="Mueller R.-W."/>
            <person name="Bruemmer F."/>
            <person name="Labrenz M."/>
            <person name="Spormann A.M."/>
            <person name="Op den Camp H."/>
            <person name="Overmann J."/>
            <person name="Amann R."/>
            <person name="Jetten M.S.M."/>
            <person name="Mascher T."/>
            <person name="Medema M.H."/>
            <person name="Devos D.P."/>
            <person name="Kaster A.-K."/>
            <person name="Ovreas L."/>
            <person name="Rohde M."/>
            <person name="Galperin M.Y."/>
            <person name="Jogler C."/>
        </authorList>
    </citation>
    <scope>NUCLEOTIDE SEQUENCE [LARGE SCALE GENOMIC DNA]</scope>
    <source>
        <strain evidence="1 2">FF011L</strain>
    </source>
</reference>